<dbReference type="VEuPathDB" id="FungiDB:FUN_009900"/>
<dbReference type="EMBL" id="LLXI01002216">
    <property type="protein sequence ID" value="PKY56525.1"/>
    <property type="molecule type" value="Genomic_DNA"/>
</dbReference>
<gene>
    <name evidence="1" type="ORF">RhiirA4_476891</name>
</gene>
<evidence type="ECO:0000313" key="1">
    <source>
        <dbReference type="EMBL" id="PKY56525.1"/>
    </source>
</evidence>
<evidence type="ECO:0000313" key="2">
    <source>
        <dbReference type="Proteomes" id="UP000234323"/>
    </source>
</evidence>
<sequence>MIYTILHPISFRFCWKKLRMCRVVSESRLSWINSPHQLKIKIEGATEADLSQEVVKNRDMIFDLLKPHDHVLYYHTPDLSSPEDSPERYYQLIVTDDLWLKNYCFCIDENNELNIMEQATILVNYPLAFHERLLELNYIEMFYTQIMYLAEIIIKMPD</sequence>
<keyword evidence="2" id="KW-1185">Reference proteome</keyword>
<protein>
    <submittedName>
        <fullName evidence="1">Uncharacterized protein</fullName>
    </submittedName>
</protein>
<dbReference type="Proteomes" id="UP000234323">
    <property type="component" value="Unassembled WGS sequence"/>
</dbReference>
<dbReference type="AlphaFoldDB" id="A0A2I1HCF1"/>
<organism evidence="1 2">
    <name type="scientific">Rhizophagus irregularis</name>
    <dbReference type="NCBI Taxonomy" id="588596"/>
    <lineage>
        <taxon>Eukaryota</taxon>
        <taxon>Fungi</taxon>
        <taxon>Fungi incertae sedis</taxon>
        <taxon>Mucoromycota</taxon>
        <taxon>Glomeromycotina</taxon>
        <taxon>Glomeromycetes</taxon>
        <taxon>Glomerales</taxon>
        <taxon>Glomeraceae</taxon>
        <taxon>Rhizophagus</taxon>
    </lineage>
</organism>
<comment type="caution">
    <text evidence="1">The sequence shown here is derived from an EMBL/GenBank/DDBJ whole genome shotgun (WGS) entry which is preliminary data.</text>
</comment>
<dbReference type="VEuPathDB" id="FungiDB:RhiirA1_468715"/>
<reference evidence="1 2" key="1">
    <citation type="submission" date="2015-10" db="EMBL/GenBank/DDBJ databases">
        <title>Genome analyses suggest a sexual origin of heterokaryosis in a supposedly ancient asexual fungus.</title>
        <authorList>
            <person name="Ropars J."/>
            <person name="Sedzielewska K."/>
            <person name="Noel J."/>
            <person name="Charron P."/>
            <person name="Farinelli L."/>
            <person name="Marton T."/>
            <person name="Kruger M."/>
            <person name="Pelin A."/>
            <person name="Brachmann A."/>
            <person name="Corradi N."/>
        </authorList>
    </citation>
    <scope>NUCLEOTIDE SEQUENCE [LARGE SCALE GENOMIC DNA]</scope>
    <source>
        <strain evidence="1 2">A4</strain>
    </source>
</reference>
<accession>A0A2I1HCF1</accession>
<proteinExistence type="predicted"/>
<name>A0A2I1HCF1_9GLOM</name>